<dbReference type="RefSeq" id="WP_179270411.1">
    <property type="nucleotide sequence ID" value="NZ_CP058579.1"/>
</dbReference>
<accession>A0A7D5LDK5</accession>
<dbReference type="Proteomes" id="UP000509626">
    <property type="component" value="Chromosome"/>
</dbReference>
<dbReference type="KEGG" id="halu:HUG12_19700"/>
<dbReference type="GO" id="GO:0070573">
    <property type="term" value="F:metallodipeptidase activity"/>
    <property type="evidence" value="ECO:0007669"/>
    <property type="project" value="InterPro"/>
</dbReference>
<gene>
    <name evidence="2" type="ORF">HUG12_19700</name>
</gene>
<evidence type="ECO:0000256" key="1">
    <source>
        <dbReference type="SAM" id="MobiDB-lite"/>
    </source>
</evidence>
<dbReference type="InterPro" id="IPR008257">
    <property type="entry name" value="Pept_M19"/>
</dbReference>
<keyword evidence="3" id="KW-1185">Reference proteome</keyword>
<dbReference type="SUPFAM" id="SSF51556">
    <property type="entry name" value="Metallo-dependent hydrolases"/>
    <property type="match status" value="1"/>
</dbReference>
<evidence type="ECO:0000313" key="2">
    <source>
        <dbReference type="EMBL" id="QLG63827.1"/>
    </source>
</evidence>
<organism evidence="2 3">
    <name type="scientific">Halorarum salinum</name>
    <dbReference type="NCBI Taxonomy" id="2743089"/>
    <lineage>
        <taxon>Archaea</taxon>
        <taxon>Methanobacteriati</taxon>
        <taxon>Methanobacteriota</taxon>
        <taxon>Stenosarchaea group</taxon>
        <taxon>Halobacteria</taxon>
        <taxon>Halobacteriales</taxon>
        <taxon>Haloferacaceae</taxon>
        <taxon>Halorarum</taxon>
    </lineage>
</organism>
<feature type="region of interest" description="Disordered" evidence="1">
    <location>
        <begin position="58"/>
        <end position="93"/>
    </location>
</feature>
<dbReference type="InterPro" id="IPR032466">
    <property type="entry name" value="Metal_Hydrolase"/>
</dbReference>
<dbReference type="Pfam" id="PF01244">
    <property type="entry name" value="Peptidase_M19"/>
    <property type="match status" value="1"/>
</dbReference>
<name>A0A7D5LDK5_9EURY</name>
<dbReference type="Gene3D" id="3.20.20.140">
    <property type="entry name" value="Metal-dependent hydrolases"/>
    <property type="match status" value="1"/>
</dbReference>
<dbReference type="GO" id="GO:0006508">
    <property type="term" value="P:proteolysis"/>
    <property type="evidence" value="ECO:0007669"/>
    <property type="project" value="InterPro"/>
</dbReference>
<dbReference type="GeneID" id="56039733"/>
<sequence>MTGTPILDGHTDVLLDVHGSRSGDRSFSERSAEGHVDLARLREGNVAAAFFASFVPTPDGGAGGGSGDTGNGDVSEGGAVGRADETDDREPTKLPKRVDHDVARRETGRMLDLLDRWADGIDGFRLVGDAADLDACLAGDVVGAVPHLEGAEAIAPDLSNLDALYERGVRSVGLCWSRPNAFGHGVPLVHDASPDMGPGLTDAGERLVRACGERGVVVDCAHLNAAGFGDVARVSDAPLVVSHGAAHAVSPAARNLTDDQLRAVADSGGVVGLTFAVSQLRPDGENDPGTPLSVLVDHLDHVVDVMGPEHVALGSDLDGTTVPDTVGDASGLPRVLDALRDRGWSERTVERVAHGNWARILRETL</sequence>
<dbReference type="PANTHER" id="PTHR10443:SF12">
    <property type="entry name" value="DIPEPTIDASE"/>
    <property type="match status" value="1"/>
</dbReference>
<protein>
    <submittedName>
        <fullName evidence="2">Membrane dipeptidase</fullName>
    </submittedName>
</protein>
<reference evidence="2 3" key="1">
    <citation type="submission" date="2020-06" db="EMBL/GenBank/DDBJ databases">
        <title>NJ-3-1, isolated from saline soil.</title>
        <authorList>
            <person name="Cui H.L."/>
            <person name="Shi X."/>
        </authorList>
    </citation>
    <scope>NUCLEOTIDE SEQUENCE [LARGE SCALE GENOMIC DNA]</scope>
    <source>
        <strain evidence="2 3">NJ-3-1</strain>
    </source>
</reference>
<dbReference type="OrthoDB" id="26221at2157"/>
<proteinExistence type="predicted"/>
<evidence type="ECO:0000313" key="3">
    <source>
        <dbReference type="Proteomes" id="UP000509626"/>
    </source>
</evidence>
<dbReference type="PANTHER" id="PTHR10443">
    <property type="entry name" value="MICROSOMAL DIPEPTIDASE"/>
    <property type="match status" value="1"/>
</dbReference>
<dbReference type="CDD" id="cd01301">
    <property type="entry name" value="rDP_like"/>
    <property type="match status" value="1"/>
</dbReference>
<dbReference type="PROSITE" id="PS51365">
    <property type="entry name" value="RENAL_DIPEPTIDASE_2"/>
    <property type="match status" value="1"/>
</dbReference>
<dbReference type="EMBL" id="CP058579">
    <property type="protein sequence ID" value="QLG63827.1"/>
    <property type="molecule type" value="Genomic_DNA"/>
</dbReference>
<dbReference type="AlphaFoldDB" id="A0A7D5LDK5"/>
<feature type="compositionally biased region" description="Gly residues" evidence="1">
    <location>
        <begin position="60"/>
        <end position="70"/>
    </location>
</feature>